<evidence type="ECO:0000259" key="3">
    <source>
        <dbReference type="PROSITE" id="PS50887"/>
    </source>
</evidence>
<dbReference type="PROSITE" id="PS50883">
    <property type="entry name" value="EAL"/>
    <property type="match status" value="1"/>
</dbReference>
<dbReference type="Pfam" id="PF00990">
    <property type="entry name" value="GGDEF"/>
    <property type="match status" value="1"/>
</dbReference>
<reference evidence="4" key="1">
    <citation type="submission" date="2021-01" db="EMBL/GenBank/DDBJ databases">
        <title>Whole genome shotgun sequence of Virgisporangium aliadipatigenens NBRC 105644.</title>
        <authorList>
            <person name="Komaki H."/>
            <person name="Tamura T."/>
        </authorList>
    </citation>
    <scope>NUCLEOTIDE SEQUENCE</scope>
    <source>
        <strain evidence="4">NBRC 105644</strain>
    </source>
</reference>
<dbReference type="PROSITE" id="PS50887">
    <property type="entry name" value="GGDEF"/>
    <property type="match status" value="1"/>
</dbReference>
<dbReference type="Gene3D" id="3.30.70.270">
    <property type="match status" value="1"/>
</dbReference>
<dbReference type="SMART" id="SM00267">
    <property type="entry name" value="GGDEF"/>
    <property type="match status" value="1"/>
</dbReference>
<dbReference type="InterPro" id="IPR000160">
    <property type="entry name" value="GGDEF_dom"/>
</dbReference>
<feature type="transmembrane region" description="Helical" evidence="1">
    <location>
        <begin position="235"/>
        <end position="255"/>
    </location>
</feature>
<name>A0A8J4DVV1_9ACTN</name>
<evidence type="ECO:0000256" key="1">
    <source>
        <dbReference type="SAM" id="Phobius"/>
    </source>
</evidence>
<feature type="transmembrane region" description="Helical" evidence="1">
    <location>
        <begin position="261"/>
        <end position="281"/>
    </location>
</feature>
<dbReference type="InterPro" id="IPR043128">
    <property type="entry name" value="Rev_trsase/Diguanyl_cyclase"/>
</dbReference>
<dbReference type="PANTHER" id="PTHR44757:SF2">
    <property type="entry name" value="BIOFILM ARCHITECTURE MAINTENANCE PROTEIN MBAA"/>
    <property type="match status" value="1"/>
</dbReference>
<dbReference type="InterPro" id="IPR035919">
    <property type="entry name" value="EAL_sf"/>
</dbReference>
<feature type="transmembrane region" description="Helical" evidence="1">
    <location>
        <begin position="122"/>
        <end position="142"/>
    </location>
</feature>
<dbReference type="CDD" id="cd01948">
    <property type="entry name" value="EAL"/>
    <property type="match status" value="1"/>
</dbReference>
<gene>
    <name evidence="4" type="ORF">Val02_84390</name>
</gene>
<comment type="caution">
    <text evidence="4">The sequence shown here is derived from an EMBL/GenBank/DDBJ whole genome shotgun (WGS) entry which is preliminary data.</text>
</comment>
<dbReference type="RefSeq" id="WP_203904952.1">
    <property type="nucleotide sequence ID" value="NZ_BOPF01000050.1"/>
</dbReference>
<dbReference type="Gene3D" id="3.20.20.450">
    <property type="entry name" value="EAL domain"/>
    <property type="match status" value="1"/>
</dbReference>
<sequence length="723" mass="75376">MATSRLYRWLALPLIAALIVVIATGVAGGDAAQPIGDVAQLIAAVVALAALSWVTRRHTGTARTWRGFLGTAAAAWTAGHLLRPLAPEAADAAGLLAPLLAAAAVLVLSADPPGRSGPVSRLVPLLDGLMATMALTALAWPYLGAFGDRSGTRLLIAAAGVLAAVLVLLRAAPGRPVLIPLGLGLTAIAAADIVPPLATAGHVAGPLFLALVATRPEPQWARATREIPSRYRPGLVVAGCLPAVAAAGHVAWRVASGVPVTGGEAVLGWALVVILAGRWLITSADRAELAFRAYHDPLTGLANRELLRRRLTRAVERHRRDGSPVALLFVDLDDFKLINDSLGHAAGDRLLGAVGERLRSCVRAIDAVARLGGDEFAVLLDGPADPSDDRVVSPERVGERILAALHRPFRIDGHSVTVGASVGVVVPDGSGDLDADALLRHADAAMYAGKRRGKGVLVRYRTDDTDGLDLPDLPDLLAAGLQGDPAGEGFDVYYQPIVRLGDGTVAAVEALARWRHPVAGVVAPDVFVAVAERAGLVARLDDFVLDRACADAAALAERFGAAPDVHVNVSAGRLATPELEAAVESALRRHGLDPTKLVLEITETSRIPDLTAAAAAGRRLRRRGVRLALDDFGTGFNALAQLHALPVDIVKLDRAITTVDGDPQRAEAVCRSVIAICRALGITIVAEGVETPEQARILSDLGCDLGQGYRYGQPAPLDALTRS</sequence>
<feature type="transmembrane region" description="Helical" evidence="1">
    <location>
        <begin position="38"/>
        <end position="55"/>
    </location>
</feature>
<accession>A0A8J4DVV1</accession>
<evidence type="ECO:0000313" key="5">
    <source>
        <dbReference type="Proteomes" id="UP000619260"/>
    </source>
</evidence>
<feature type="transmembrane region" description="Helical" evidence="1">
    <location>
        <begin position="92"/>
        <end position="110"/>
    </location>
</feature>
<feature type="domain" description="GGDEF" evidence="3">
    <location>
        <begin position="323"/>
        <end position="462"/>
    </location>
</feature>
<dbReference type="PANTHER" id="PTHR44757">
    <property type="entry name" value="DIGUANYLATE CYCLASE DGCP"/>
    <property type="match status" value="1"/>
</dbReference>
<keyword evidence="1" id="KW-0472">Membrane</keyword>
<evidence type="ECO:0000259" key="2">
    <source>
        <dbReference type="PROSITE" id="PS50883"/>
    </source>
</evidence>
<organism evidence="4 5">
    <name type="scientific">Virgisporangium aliadipatigenens</name>
    <dbReference type="NCBI Taxonomy" id="741659"/>
    <lineage>
        <taxon>Bacteria</taxon>
        <taxon>Bacillati</taxon>
        <taxon>Actinomycetota</taxon>
        <taxon>Actinomycetes</taxon>
        <taxon>Micromonosporales</taxon>
        <taxon>Micromonosporaceae</taxon>
        <taxon>Virgisporangium</taxon>
    </lineage>
</organism>
<dbReference type="InterPro" id="IPR029787">
    <property type="entry name" value="Nucleotide_cyclase"/>
</dbReference>
<dbReference type="EMBL" id="BOPF01000050">
    <property type="protein sequence ID" value="GIJ51553.1"/>
    <property type="molecule type" value="Genomic_DNA"/>
</dbReference>
<evidence type="ECO:0000313" key="4">
    <source>
        <dbReference type="EMBL" id="GIJ51553.1"/>
    </source>
</evidence>
<feature type="domain" description="EAL" evidence="2">
    <location>
        <begin position="470"/>
        <end position="723"/>
    </location>
</feature>
<dbReference type="SMART" id="SM00052">
    <property type="entry name" value="EAL"/>
    <property type="match status" value="1"/>
</dbReference>
<keyword evidence="1" id="KW-1133">Transmembrane helix</keyword>
<dbReference type="CDD" id="cd01949">
    <property type="entry name" value="GGDEF"/>
    <property type="match status" value="1"/>
</dbReference>
<proteinExistence type="predicted"/>
<dbReference type="SUPFAM" id="SSF141868">
    <property type="entry name" value="EAL domain-like"/>
    <property type="match status" value="1"/>
</dbReference>
<feature type="transmembrane region" description="Helical" evidence="1">
    <location>
        <begin position="154"/>
        <end position="172"/>
    </location>
</feature>
<protein>
    <submittedName>
        <fullName evidence="4">Uncharacterized protein</fullName>
    </submittedName>
</protein>
<dbReference type="SUPFAM" id="SSF55073">
    <property type="entry name" value="Nucleotide cyclase"/>
    <property type="match status" value="1"/>
</dbReference>
<dbReference type="InterPro" id="IPR001633">
    <property type="entry name" value="EAL_dom"/>
</dbReference>
<dbReference type="NCBIfam" id="TIGR00254">
    <property type="entry name" value="GGDEF"/>
    <property type="match status" value="1"/>
</dbReference>
<dbReference type="InterPro" id="IPR052155">
    <property type="entry name" value="Biofilm_reg_signaling"/>
</dbReference>
<dbReference type="Pfam" id="PF00563">
    <property type="entry name" value="EAL"/>
    <property type="match status" value="1"/>
</dbReference>
<keyword evidence="1" id="KW-0812">Transmembrane</keyword>
<keyword evidence="5" id="KW-1185">Reference proteome</keyword>
<dbReference type="AlphaFoldDB" id="A0A8J4DVV1"/>
<dbReference type="Proteomes" id="UP000619260">
    <property type="component" value="Unassembled WGS sequence"/>
</dbReference>